<dbReference type="AlphaFoldDB" id="A0A8J6I063"/>
<accession>A0A8J6I063</accession>
<comment type="caution">
    <text evidence="1">The sequence shown here is derived from an EMBL/GenBank/DDBJ whole genome shotgun (WGS) entry which is preliminary data.</text>
</comment>
<evidence type="ECO:0000313" key="1">
    <source>
        <dbReference type="EMBL" id="MBA2133300.1"/>
    </source>
</evidence>
<dbReference type="EMBL" id="JAAKDE010000013">
    <property type="protein sequence ID" value="MBA2133300.1"/>
    <property type="molecule type" value="Genomic_DNA"/>
</dbReference>
<reference evidence="1" key="1">
    <citation type="submission" date="2020-06" db="EMBL/GenBank/DDBJ databases">
        <title>Novel chitinolytic bacterium.</title>
        <authorList>
            <person name="Ungkulpasvich U."/>
            <person name="Kosugi A."/>
            <person name="Uke A."/>
        </authorList>
    </citation>
    <scope>NUCLEOTIDE SEQUENCE</scope>
    <source>
        <strain evidence="1">UUS1-1</strain>
    </source>
</reference>
<organism evidence="1 2">
    <name type="scientific">Capillibacterium thermochitinicola</name>
    <dbReference type="NCBI Taxonomy" id="2699427"/>
    <lineage>
        <taxon>Bacteria</taxon>
        <taxon>Bacillati</taxon>
        <taxon>Bacillota</taxon>
        <taxon>Capillibacterium</taxon>
    </lineage>
</organism>
<evidence type="ECO:0000313" key="2">
    <source>
        <dbReference type="Proteomes" id="UP000657177"/>
    </source>
</evidence>
<dbReference type="Proteomes" id="UP000657177">
    <property type="component" value="Unassembled WGS sequence"/>
</dbReference>
<protein>
    <submittedName>
        <fullName evidence="1">Uncharacterized protein</fullName>
    </submittedName>
</protein>
<proteinExistence type="predicted"/>
<gene>
    <name evidence="1" type="ORF">G5B42_07060</name>
</gene>
<name>A0A8J6I063_9FIRM</name>
<sequence>MCQVEGEDLIRALKRFKSLAKQDLLASERTNDPSFWRTHAEARRKEYTRLIQLVENSGVEKACVYALKTYKRNRLINTKERNPEQEGTRQALELFFEIIGCSPGRLGKWLQERNVEWEGPDVLFEPEARLVQEQL</sequence>
<keyword evidence="2" id="KW-1185">Reference proteome</keyword>
<dbReference type="RefSeq" id="WP_181339749.1">
    <property type="nucleotide sequence ID" value="NZ_JAAKDE010000013.1"/>
</dbReference>